<dbReference type="Proteomes" id="UP000649739">
    <property type="component" value="Unassembled WGS sequence"/>
</dbReference>
<proteinExistence type="predicted"/>
<gene>
    <name evidence="1" type="ORF">GCM10010123_44240</name>
</gene>
<reference evidence="1" key="2">
    <citation type="submission" date="2020-09" db="EMBL/GenBank/DDBJ databases">
        <authorList>
            <person name="Sun Q."/>
            <person name="Ohkuma M."/>
        </authorList>
    </citation>
    <scope>NUCLEOTIDE SEQUENCE</scope>
    <source>
        <strain evidence="1">JCM 3090</strain>
    </source>
</reference>
<accession>A0A8J3FCQ7</accession>
<protein>
    <submittedName>
        <fullName evidence="1">Uncharacterized protein</fullName>
    </submittedName>
</protein>
<organism evidence="1 2">
    <name type="scientific">Pilimelia anulata</name>
    <dbReference type="NCBI Taxonomy" id="53371"/>
    <lineage>
        <taxon>Bacteria</taxon>
        <taxon>Bacillati</taxon>
        <taxon>Actinomycetota</taxon>
        <taxon>Actinomycetes</taxon>
        <taxon>Micromonosporales</taxon>
        <taxon>Micromonosporaceae</taxon>
        <taxon>Pilimelia</taxon>
    </lineage>
</organism>
<keyword evidence="2" id="KW-1185">Reference proteome</keyword>
<name>A0A8J3FCQ7_9ACTN</name>
<dbReference type="AlphaFoldDB" id="A0A8J3FCQ7"/>
<reference evidence="1" key="1">
    <citation type="journal article" date="2014" name="Int. J. Syst. Evol. Microbiol.">
        <title>Complete genome sequence of Corynebacterium casei LMG S-19264T (=DSM 44701T), isolated from a smear-ripened cheese.</title>
        <authorList>
            <consortium name="US DOE Joint Genome Institute (JGI-PGF)"/>
            <person name="Walter F."/>
            <person name="Albersmeier A."/>
            <person name="Kalinowski J."/>
            <person name="Ruckert C."/>
        </authorList>
    </citation>
    <scope>NUCLEOTIDE SEQUENCE</scope>
    <source>
        <strain evidence="1">JCM 3090</strain>
    </source>
</reference>
<dbReference type="RefSeq" id="WP_189172133.1">
    <property type="nucleotide sequence ID" value="NZ_BMQB01000013.1"/>
</dbReference>
<comment type="caution">
    <text evidence="1">The sequence shown here is derived from an EMBL/GenBank/DDBJ whole genome shotgun (WGS) entry which is preliminary data.</text>
</comment>
<sequence>MGKPVNPFTEVPPPQVADYLVEIAARLRVVDPVHMVWGSMFLHPKGLRVGAEGEAAAVGAVDAHAAALGVPAATGKEHGTWKHGVSRNWDGFGIDVNTRVAGPRVCACGATCTHPLTVGVGVGG</sequence>
<evidence type="ECO:0000313" key="2">
    <source>
        <dbReference type="Proteomes" id="UP000649739"/>
    </source>
</evidence>
<dbReference type="EMBL" id="BMQB01000013">
    <property type="protein sequence ID" value="GGK09507.1"/>
    <property type="molecule type" value="Genomic_DNA"/>
</dbReference>
<evidence type="ECO:0000313" key="1">
    <source>
        <dbReference type="EMBL" id="GGK09507.1"/>
    </source>
</evidence>